<protein>
    <submittedName>
        <fullName evidence="5">AraC family transcriptional regulator</fullName>
    </submittedName>
</protein>
<dbReference type="PANTHER" id="PTHR43280:SF2">
    <property type="entry name" value="HTH-TYPE TRANSCRIPTIONAL REGULATOR EXSA"/>
    <property type="match status" value="1"/>
</dbReference>
<dbReference type="SUPFAM" id="SSF51215">
    <property type="entry name" value="Regulatory protein AraC"/>
    <property type="match status" value="1"/>
</dbReference>
<keyword evidence="2" id="KW-0238">DNA-binding</keyword>
<dbReference type="EMBL" id="CP118710">
    <property type="protein sequence ID" value="WGK83264.1"/>
    <property type="molecule type" value="Genomic_DNA"/>
</dbReference>
<evidence type="ECO:0000313" key="5">
    <source>
        <dbReference type="EMBL" id="WGK83264.1"/>
    </source>
</evidence>
<organism evidence="5 6">
    <name type="scientific">Vibrio aestuarianus</name>
    <dbReference type="NCBI Taxonomy" id="28171"/>
    <lineage>
        <taxon>Bacteria</taxon>
        <taxon>Pseudomonadati</taxon>
        <taxon>Pseudomonadota</taxon>
        <taxon>Gammaproteobacteria</taxon>
        <taxon>Vibrionales</taxon>
        <taxon>Vibrionaceae</taxon>
        <taxon>Vibrio</taxon>
    </lineage>
</organism>
<dbReference type="GO" id="GO:0043565">
    <property type="term" value="F:sequence-specific DNA binding"/>
    <property type="evidence" value="ECO:0007669"/>
    <property type="project" value="InterPro"/>
</dbReference>
<dbReference type="RefSeq" id="WP_301066767.1">
    <property type="nucleotide sequence ID" value="NZ_CP118710.1"/>
</dbReference>
<feature type="domain" description="HTH araC/xylS-type" evidence="4">
    <location>
        <begin position="195"/>
        <end position="293"/>
    </location>
</feature>
<keyword evidence="3" id="KW-0804">Transcription</keyword>
<keyword evidence="1" id="KW-0805">Transcription regulation</keyword>
<evidence type="ECO:0000256" key="3">
    <source>
        <dbReference type="ARBA" id="ARBA00023163"/>
    </source>
</evidence>
<dbReference type="GO" id="GO:0003700">
    <property type="term" value="F:DNA-binding transcription factor activity"/>
    <property type="evidence" value="ECO:0007669"/>
    <property type="project" value="InterPro"/>
</dbReference>
<evidence type="ECO:0000256" key="2">
    <source>
        <dbReference type="ARBA" id="ARBA00023125"/>
    </source>
</evidence>
<name>A0AAX3U759_9VIBR</name>
<dbReference type="PROSITE" id="PS01124">
    <property type="entry name" value="HTH_ARAC_FAMILY_2"/>
    <property type="match status" value="1"/>
</dbReference>
<dbReference type="SUPFAM" id="SSF46689">
    <property type="entry name" value="Homeodomain-like"/>
    <property type="match status" value="2"/>
</dbReference>
<dbReference type="Gene3D" id="1.10.10.60">
    <property type="entry name" value="Homeodomain-like"/>
    <property type="match status" value="2"/>
</dbReference>
<dbReference type="InterPro" id="IPR018060">
    <property type="entry name" value="HTH_AraC"/>
</dbReference>
<evidence type="ECO:0000256" key="1">
    <source>
        <dbReference type="ARBA" id="ARBA00023015"/>
    </source>
</evidence>
<dbReference type="AlphaFoldDB" id="A0AAX3U759"/>
<dbReference type="InterPro" id="IPR020449">
    <property type="entry name" value="Tscrpt_reg_AraC-type_HTH"/>
</dbReference>
<sequence length="296" mass="34169">MFQTNKNLCKSVIRDAAQLPRKWKDDVFLAPECQERFLVLSDIPEMKQFDIFMAGLAKLNNGYGVERISPEVHTVLITLDGGGVLHTPESIVEISVNTITFLPAGKPFRFELNDQSKSWDMVWILLNDVERWTNMRKSFRPVLNFDAAESVWSLVSLIYNEIGGRAAFRKMMLSELVKILSNVEIDVSDTQMRVLSMLNTIESQLHLDWNVADIAASVFLSTEQLNRVVKQIVGMTPRDYLIHLRMSKAADLLGNKDWSVKMIALRLGYQDPNNFTHRFRKFYGMSPRRYRLRFES</sequence>
<gene>
    <name evidence="5" type="ORF">PYE51_18070</name>
</gene>
<proteinExistence type="predicted"/>
<dbReference type="PROSITE" id="PS00041">
    <property type="entry name" value="HTH_ARAC_FAMILY_1"/>
    <property type="match status" value="1"/>
</dbReference>
<dbReference type="Proteomes" id="UP001239257">
    <property type="component" value="Chromosome 2"/>
</dbReference>
<dbReference type="PRINTS" id="PR00032">
    <property type="entry name" value="HTHARAC"/>
</dbReference>
<dbReference type="InterPro" id="IPR018062">
    <property type="entry name" value="HTH_AraC-typ_CS"/>
</dbReference>
<accession>A0AAX3U759</accession>
<reference evidence="5" key="1">
    <citation type="submission" date="2022-02" db="EMBL/GenBank/DDBJ databases">
        <title>Emergence and expansion in Europe of a Vibrio aestuarianus clonal complex pathogenic for oysters.</title>
        <authorList>
            <person name="Mesnil A."/>
            <person name="Travers M.-A."/>
        </authorList>
    </citation>
    <scope>NUCLEOTIDE SEQUENCE</scope>
    <source>
        <strain evidence="5">U29</strain>
    </source>
</reference>
<evidence type="ECO:0000259" key="4">
    <source>
        <dbReference type="PROSITE" id="PS01124"/>
    </source>
</evidence>
<dbReference type="InterPro" id="IPR037923">
    <property type="entry name" value="HTH-like"/>
</dbReference>
<dbReference type="Pfam" id="PF12833">
    <property type="entry name" value="HTH_18"/>
    <property type="match status" value="1"/>
</dbReference>
<dbReference type="SMART" id="SM00342">
    <property type="entry name" value="HTH_ARAC"/>
    <property type="match status" value="1"/>
</dbReference>
<dbReference type="PANTHER" id="PTHR43280">
    <property type="entry name" value="ARAC-FAMILY TRANSCRIPTIONAL REGULATOR"/>
    <property type="match status" value="1"/>
</dbReference>
<dbReference type="InterPro" id="IPR009057">
    <property type="entry name" value="Homeodomain-like_sf"/>
</dbReference>
<evidence type="ECO:0000313" key="6">
    <source>
        <dbReference type="Proteomes" id="UP001239257"/>
    </source>
</evidence>